<dbReference type="InterPro" id="IPR001647">
    <property type="entry name" value="HTH_TetR"/>
</dbReference>
<dbReference type="PROSITE" id="PS50977">
    <property type="entry name" value="HTH_TETR_2"/>
    <property type="match status" value="1"/>
</dbReference>
<gene>
    <name evidence="6" type="ORF">SAMN05421505_104266</name>
</gene>
<evidence type="ECO:0000256" key="1">
    <source>
        <dbReference type="ARBA" id="ARBA00023015"/>
    </source>
</evidence>
<evidence type="ECO:0000256" key="4">
    <source>
        <dbReference type="PROSITE-ProRule" id="PRU00335"/>
    </source>
</evidence>
<evidence type="ECO:0000313" key="6">
    <source>
        <dbReference type="EMBL" id="SDG47119.1"/>
    </source>
</evidence>
<dbReference type="RefSeq" id="WP_093169175.1">
    <property type="nucleotide sequence ID" value="NZ_FNCN01000004.1"/>
</dbReference>
<dbReference type="PANTHER" id="PTHR30055:SF234">
    <property type="entry name" value="HTH-TYPE TRANSCRIPTIONAL REGULATOR BETI"/>
    <property type="match status" value="1"/>
</dbReference>
<keyword evidence="1" id="KW-0805">Transcription regulation</keyword>
<accession>A0A1G7UJ66</accession>
<keyword evidence="3" id="KW-0804">Transcription</keyword>
<dbReference type="AlphaFoldDB" id="A0A1G7UJ66"/>
<dbReference type="Gene3D" id="1.10.357.10">
    <property type="entry name" value="Tetracycline Repressor, domain 2"/>
    <property type="match status" value="1"/>
</dbReference>
<sequence>MARARPSDTRARIQAAALDLFTEKGIQQTSLREIADRLGVTKPALYYHFASRDDLVRSLIQPLVDDFETFITEQEAAAPVEPRALLAAYFDVQYRHRQLMLLVIRDVSVLSSHNLGAKIHEWRNRLLTLLIGPTPSLADLTRAIVAVGGLADCTIQLFDAPRDDLRTASVNAACAAFGI</sequence>
<dbReference type="InterPro" id="IPR009057">
    <property type="entry name" value="Homeodomain-like_sf"/>
</dbReference>
<evidence type="ECO:0000256" key="2">
    <source>
        <dbReference type="ARBA" id="ARBA00023125"/>
    </source>
</evidence>
<proteinExistence type="predicted"/>
<organism evidence="6 7">
    <name type="scientific">Sinosporangium album</name>
    <dbReference type="NCBI Taxonomy" id="504805"/>
    <lineage>
        <taxon>Bacteria</taxon>
        <taxon>Bacillati</taxon>
        <taxon>Actinomycetota</taxon>
        <taxon>Actinomycetes</taxon>
        <taxon>Streptosporangiales</taxon>
        <taxon>Streptosporangiaceae</taxon>
        <taxon>Sinosporangium</taxon>
    </lineage>
</organism>
<keyword evidence="7" id="KW-1185">Reference proteome</keyword>
<dbReference type="EMBL" id="FNCN01000004">
    <property type="protein sequence ID" value="SDG47119.1"/>
    <property type="molecule type" value="Genomic_DNA"/>
</dbReference>
<reference evidence="6 7" key="1">
    <citation type="submission" date="2016-10" db="EMBL/GenBank/DDBJ databases">
        <authorList>
            <person name="de Groot N.N."/>
        </authorList>
    </citation>
    <scope>NUCLEOTIDE SEQUENCE [LARGE SCALE GENOMIC DNA]</scope>
    <source>
        <strain evidence="6 7">CPCC 201354</strain>
    </source>
</reference>
<feature type="domain" description="HTH tetR-type" evidence="5">
    <location>
        <begin position="7"/>
        <end position="67"/>
    </location>
</feature>
<dbReference type="SUPFAM" id="SSF46689">
    <property type="entry name" value="Homeodomain-like"/>
    <property type="match status" value="1"/>
</dbReference>
<name>A0A1G7UJ66_9ACTN</name>
<protein>
    <submittedName>
        <fullName evidence="6">Regulatory protein, tetR family</fullName>
    </submittedName>
</protein>
<dbReference type="STRING" id="504805.SAMN05421505_104266"/>
<evidence type="ECO:0000259" key="5">
    <source>
        <dbReference type="PROSITE" id="PS50977"/>
    </source>
</evidence>
<keyword evidence="2 4" id="KW-0238">DNA-binding</keyword>
<dbReference type="PANTHER" id="PTHR30055">
    <property type="entry name" value="HTH-TYPE TRANSCRIPTIONAL REGULATOR RUTR"/>
    <property type="match status" value="1"/>
</dbReference>
<dbReference type="Proteomes" id="UP000198923">
    <property type="component" value="Unassembled WGS sequence"/>
</dbReference>
<dbReference type="GO" id="GO:0003700">
    <property type="term" value="F:DNA-binding transcription factor activity"/>
    <property type="evidence" value="ECO:0007669"/>
    <property type="project" value="TreeGrafter"/>
</dbReference>
<dbReference type="GO" id="GO:0000976">
    <property type="term" value="F:transcription cis-regulatory region binding"/>
    <property type="evidence" value="ECO:0007669"/>
    <property type="project" value="TreeGrafter"/>
</dbReference>
<dbReference type="OrthoDB" id="3186364at2"/>
<evidence type="ECO:0000256" key="3">
    <source>
        <dbReference type="ARBA" id="ARBA00023163"/>
    </source>
</evidence>
<evidence type="ECO:0000313" key="7">
    <source>
        <dbReference type="Proteomes" id="UP000198923"/>
    </source>
</evidence>
<feature type="DNA-binding region" description="H-T-H motif" evidence="4">
    <location>
        <begin position="30"/>
        <end position="49"/>
    </location>
</feature>
<dbReference type="PRINTS" id="PR00455">
    <property type="entry name" value="HTHTETR"/>
</dbReference>
<dbReference type="Pfam" id="PF00440">
    <property type="entry name" value="TetR_N"/>
    <property type="match status" value="1"/>
</dbReference>
<dbReference type="InterPro" id="IPR050109">
    <property type="entry name" value="HTH-type_TetR-like_transc_reg"/>
</dbReference>